<evidence type="ECO:0000256" key="6">
    <source>
        <dbReference type="ARBA" id="ARBA00022723"/>
    </source>
</evidence>
<feature type="signal peptide" evidence="14">
    <location>
        <begin position="1"/>
        <end position="19"/>
    </location>
</feature>
<keyword evidence="10 13" id="KW-0482">Metalloprotease</keyword>
<dbReference type="InterPro" id="IPR040230">
    <property type="entry name" value="TIKI1/2-like"/>
</dbReference>
<dbReference type="GO" id="GO:0004222">
    <property type="term" value="F:metalloendopeptidase activity"/>
    <property type="evidence" value="ECO:0007669"/>
    <property type="project" value="UniProtKB-UniRule"/>
</dbReference>
<dbReference type="Proteomes" id="UP000095287">
    <property type="component" value="Unplaced"/>
</dbReference>
<evidence type="ECO:0000256" key="2">
    <source>
        <dbReference type="ARBA" id="ARBA00004479"/>
    </source>
</evidence>
<keyword evidence="5" id="KW-0812">Transmembrane</keyword>
<evidence type="ECO:0000256" key="14">
    <source>
        <dbReference type="SAM" id="SignalP"/>
    </source>
</evidence>
<sequence>MRLLLVSIVLSTLSYFALSEELNSADCTKNETQFLWRITSDRLQVPSYLFGTIHVSYRQIWNQVPTVVKKVFNNTKNVVFELELQKEETFRRLAKCKNLPNMERIHQHIPRELYGRLRKYLRGFREYVVQWFARHSSNRLMAKENAKRFYKSIVDSWDRKKPIWILFMLYRLEHPFEDMDSVPMLDVHLAHLSRRGGKRVFALESPEEQCDPLYSVSDSEVQFAINYTLSYLESIREERLLTLRHVKKPNYKMTTTLRLIEGYKCGSLEATLADPSSARHALGFGVSADDDRRAKEIDMKLRDDIISKRNVRMAERIRSFLEKNTLQSFFFAVGTGFLEKNTLQSFFFAVGTGHFFGNSSIIELLQNEGYTVSEILRSHSELNMLEFPETKKFNSLWVRMATEEPNGQLETSSTKRTSHAILLLAVVYIWSFM</sequence>
<keyword evidence="6 13" id="KW-0479">Metal-binding</keyword>
<evidence type="ECO:0000256" key="8">
    <source>
        <dbReference type="ARBA" id="ARBA00022801"/>
    </source>
</evidence>
<dbReference type="GO" id="GO:0016055">
    <property type="term" value="P:Wnt signaling pathway"/>
    <property type="evidence" value="ECO:0007669"/>
    <property type="project" value="UniProtKB-KW"/>
</dbReference>
<keyword evidence="12" id="KW-0325">Glycoprotein</keyword>
<evidence type="ECO:0000256" key="4">
    <source>
        <dbReference type="ARBA" id="ARBA00022670"/>
    </source>
</evidence>
<dbReference type="GO" id="GO:0005886">
    <property type="term" value="C:plasma membrane"/>
    <property type="evidence" value="ECO:0007669"/>
    <property type="project" value="UniProtKB-SubCell"/>
</dbReference>
<comment type="function">
    <text evidence="13">Metalloprotease that acts as a negative regulator of the Wnt signaling pathway.</text>
</comment>
<dbReference type="GO" id="GO:0046872">
    <property type="term" value="F:metal ion binding"/>
    <property type="evidence" value="ECO:0007669"/>
    <property type="project" value="UniProtKB-UniRule"/>
</dbReference>
<evidence type="ECO:0000256" key="12">
    <source>
        <dbReference type="ARBA" id="ARBA00023180"/>
    </source>
</evidence>
<keyword evidence="4 13" id="KW-0645">Protease</keyword>
<evidence type="ECO:0000256" key="11">
    <source>
        <dbReference type="ARBA" id="ARBA00023136"/>
    </source>
</evidence>
<dbReference type="PANTHER" id="PTHR31120">
    <property type="entry name" value="METALLOPROTEASE TIKI"/>
    <property type="match status" value="1"/>
</dbReference>
<keyword evidence="13" id="KW-1003">Cell membrane</keyword>
<dbReference type="InterPro" id="IPR002816">
    <property type="entry name" value="TraB/PrgY/GumN_fam"/>
</dbReference>
<dbReference type="WBParaSite" id="L893_g22660.t2">
    <property type="protein sequence ID" value="L893_g22660.t2"/>
    <property type="gene ID" value="L893_g22660"/>
</dbReference>
<evidence type="ECO:0000256" key="1">
    <source>
        <dbReference type="ARBA" id="ARBA00001941"/>
    </source>
</evidence>
<keyword evidence="13" id="KW-0879">Wnt signaling pathway</keyword>
<dbReference type="AlphaFoldDB" id="A0A1I7Z443"/>
<keyword evidence="7 13" id="KW-0732">Signal</keyword>
<evidence type="ECO:0000256" key="7">
    <source>
        <dbReference type="ARBA" id="ARBA00022729"/>
    </source>
</evidence>
<protein>
    <recommendedName>
        <fullName evidence="13">Metalloprotease TIKI homolog</fullName>
        <ecNumber evidence="13">3.4.-.-</ecNumber>
    </recommendedName>
</protein>
<evidence type="ECO:0000256" key="9">
    <source>
        <dbReference type="ARBA" id="ARBA00022989"/>
    </source>
</evidence>
<keyword evidence="11" id="KW-0472">Membrane</keyword>
<evidence type="ECO:0000256" key="10">
    <source>
        <dbReference type="ARBA" id="ARBA00023049"/>
    </source>
</evidence>
<dbReference type="GO" id="GO:0006508">
    <property type="term" value="P:proteolysis"/>
    <property type="evidence" value="ECO:0007669"/>
    <property type="project" value="UniProtKB-KW"/>
</dbReference>
<dbReference type="PANTHER" id="PTHR31120:SF6">
    <property type="entry name" value="METALLOPROTEASE TIKI HOMOLOG"/>
    <property type="match status" value="1"/>
</dbReference>
<comment type="subcellular location">
    <subcellularLocation>
        <location evidence="13">Cell membrane</location>
        <topology evidence="13">Single-pass type I membrane protein</topology>
    </subcellularLocation>
    <subcellularLocation>
        <location evidence="2">Membrane</location>
        <topology evidence="2">Single-pass type I membrane protein</topology>
    </subcellularLocation>
</comment>
<evidence type="ECO:0000313" key="15">
    <source>
        <dbReference type="Proteomes" id="UP000095287"/>
    </source>
</evidence>
<feature type="chain" id="PRO_5009312976" description="Metalloprotease TIKI homolog" evidence="14">
    <location>
        <begin position="20"/>
        <end position="433"/>
    </location>
</feature>
<evidence type="ECO:0000256" key="13">
    <source>
        <dbReference type="RuleBase" id="RU369069"/>
    </source>
</evidence>
<evidence type="ECO:0000256" key="5">
    <source>
        <dbReference type="ARBA" id="ARBA00022692"/>
    </source>
</evidence>
<comment type="similarity">
    <text evidence="3 13">Belongs to the TIKI family.</text>
</comment>
<dbReference type="GO" id="GO:0030178">
    <property type="term" value="P:negative regulation of Wnt signaling pathway"/>
    <property type="evidence" value="ECO:0007669"/>
    <property type="project" value="UniProtKB-UniRule"/>
</dbReference>
<keyword evidence="9" id="KW-1133">Transmembrane helix</keyword>
<comment type="cofactor">
    <cofactor evidence="13">
        <name>Mn(2+)</name>
        <dbReference type="ChEBI" id="CHEBI:29035"/>
    </cofactor>
    <cofactor evidence="13">
        <name>Co(2+)</name>
        <dbReference type="ChEBI" id="CHEBI:48828"/>
    </cofactor>
    <text evidence="13">Divalent metal cations. Mn(2+) or Co(2+).</text>
</comment>
<reference evidence="16" key="1">
    <citation type="submission" date="2016-11" db="UniProtKB">
        <authorList>
            <consortium name="WormBaseParasite"/>
        </authorList>
    </citation>
    <scope>IDENTIFICATION</scope>
</reference>
<proteinExistence type="inferred from homology"/>
<evidence type="ECO:0000313" key="16">
    <source>
        <dbReference type="WBParaSite" id="L893_g22660.t2"/>
    </source>
</evidence>
<keyword evidence="15" id="KW-1185">Reference proteome</keyword>
<evidence type="ECO:0000256" key="3">
    <source>
        <dbReference type="ARBA" id="ARBA00008261"/>
    </source>
</evidence>
<accession>A0A1I7Z443</accession>
<keyword evidence="8 13" id="KW-0378">Hydrolase</keyword>
<dbReference type="EC" id="3.4.-.-" evidence="13"/>
<comment type="cofactor">
    <cofactor evidence="1">
        <name>Co(2+)</name>
        <dbReference type="ChEBI" id="CHEBI:48828"/>
    </cofactor>
</comment>
<name>A0A1I7Z443_9BILA</name>
<organism evidence="15 16">
    <name type="scientific">Steinernema glaseri</name>
    <dbReference type="NCBI Taxonomy" id="37863"/>
    <lineage>
        <taxon>Eukaryota</taxon>
        <taxon>Metazoa</taxon>
        <taxon>Ecdysozoa</taxon>
        <taxon>Nematoda</taxon>
        <taxon>Chromadorea</taxon>
        <taxon>Rhabditida</taxon>
        <taxon>Tylenchina</taxon>
        <taxon>Panagrolaimomorpha</taxon>
        <taxon>Strongyloidoidea</taxon>
        <taxon>Steinernematidae</taxon>
        <taxon>Steinernema</taxon>
    </lineage>
</organism>
<dbReference type="Pfam" id="PF01963">
    <property type="entry name" value="TraB_PrgY_gumN"/>
    <property type="match status" value="2"/>
</dbReference>
<dbReference type="CDD" id="cd14789">
    <property type="entry name" value="Tiki"/>
    <property type="match status" value="1"/>
</dbReference>